<dbReference type="Proteomes" id="UP000248614">
    <property type="component" value="Unassembled WGS sequence"/>
</dbReference>
<sequence length="302" mass="32235">MDALAPPATPPSPPAPPPAPAPSFRRLGPVVPRSPLVVSVPHAGRDYPPEMQALLTVPLARLAPLEDRFVDAVAMGALGAEVMILANRPRGWIDLNRSPVRDRDPQVDAGVDGRSFSAMASDKVRSGIGLVPRRAGGADNMWRRKLTAAEVAERIERDHAPYHAALATALAAAHARFGVALLLDLHSMPPLPGATPARLVLGDRYGHSCAARFTDLAAQVLRDSGLPLAVNHPYAGGHILNSQARPRAGIHGLQVEIDRSLYLDDALDRPGPGLEATVWRVRRLLDALTDATLGDMRRIAAE</sequence>
<comment type="caution">
    <text evidence="2">The sequence shown here is derived from an EMBL/GenBank/DDBJ whole genome shotgun (WGS) entry which is preliminary data.</text>
</comment>
<feature type="region of interest" description="Disordered" evidence="1">
    <location>
        <begin position="1"/>
        <end position="27"/>
    </location>
</feature>
<dbReference type="SUPFAM" id="SSF53187">
    <property type="entry name" value="Zn-dependent exopeptidases"/>
    <property type="match status" value="1"/>
</dbReference>
<dbReference type="Pfam" id="PF05013">
    <property type="entry name" value="FGase"/>
    <property type="match status" value="1"/>
</dbReference>
<evidence type="ECO:0000313" key="2">
    <source>
        <dbReference type="EMBL" id="PZO73679.1"/>
    </source>
</evidence>
<dbReference type="AlphaFoldDB" id="A0A2W4Z1I5"/>
<organism evidence="2 3">
    <name type="scientific">Sphingomonas hengshuiensis</name>
    <dbReference type="NCBI Taxonomy" id="1609977"/>
    <lineage>
        <taxon>Bacteria</taxon>
        <taxon>Pseudomonadati</taxon>
        <taxon>Pseudomonadota</taxon>
        <taxon>Alphaproteobacteria</taxon>
        <taxon>Sphingomonadales</taxon>
        <taxon>Sphingomonadaceae</taxon>
        <taxon>Sphingomonas</taxon>
    </lineage>
</organism>
<dbReference type="EMBL" id="QFNF01000048">
    <property type="protein sequence ID" value="PZO73679.1"/>
    <property type="molecule type" value="Genomic_DNA"/>
</dbReference>
<dbReference type="GO" id="GO:0016787">
    <property type="term" value="F:hydrolase activity"/>
    <property type="evidence" value="ECO:0007669"/>
    <property type="project" value="UniProtKB-KW"/>
</dbReference>
<evidence type="ECO:0000256" key="1">
    <source>
        <dbReference type="SAM" id="MobiDB-lite"/>
    </source>
</evidence>
<keyword evidence="2" id="KW-0378">Hydrolase</keyword>
<name>A0A2W4Z1I5_9SPHN</name>
<dbReference type="InterPro" id="IPR007709">
    <property type="entry name" value="N-FG_amidohydro"/>
</dbReference>
<accession>A0A2W4Z1I5</accession>
<proteinExistence type="predicted"/>
<protein>
    <submittedName>
        <fullName evidence="2">N-formylglutamate amidohydrolase</fullName>
    </submittedName>
</protein>
<feature type="compositionally biased region" description="Pro residues" evidence="1">
    <location>
        <begin position="7"/>
        <end position="21"/>
    </location>
</feature>
<dbReference type="Gene3D" id="3.40.630.40">
    <property type="entry name" value="Zn-dependent exopeptidases"/>
    <property type="match status" value="1"/>
</dbReference>
<reference evidence="2 3" key="1">
    <citation type="submission" date="2017-08" db="EMBL/GenBank/DDBJ databases">
        <title>Infants hospitalized years apart are colonized by the same room-sourced microbial strains.</title>
        <authorList>
            <person name="Brooks B."/>
            <person name="Olm M.R."/>
            <person name="Firek B.A."/>
            <person name="Baker R."/>
            <person name="Thomas B.C."/>
            <person name="Morowitz M.J."/>
            <person name="Banfield J.F."/>
        </authorList>
    </citation>
    <scope>NUCLEOTIDE SEQUENCE [LARGE SCALE GENOMIC DNA]</scope>
    <source>
        <strain evidence="2">S2_018_000_R3_110</strain>
    </source>
</reference>
<evidence type="ECO:0000313" key="3">
    <source>
        <dbReference type="Proteomes" id="UP000248614"/>
    </source>
</evidence>
<gene>
    <name evidence="2" type="ORF">DI632_14210</name>
</gene>